<feature type="transmembrane region" description="Helical" evidence="8">
    <location>
        <begin position="80"/>
        <end position="101"/>
    </location>
</feature>
<feature type="transmembrane region" description="Helical" evidence="8">
    <location>
        <begin position="14"/>
        <end position="39"/>
    </location>
</feature>
<dbReference type="Proteomes" id="UP000186336">
    <property type="component" value="Chromosome"/>
</dbReference>
<dbReference type="AlphaFoldDB" id="A0A1P8MRE7"/>
<dbReference type="STRING" id="299262.BWR18_02135"/>
<feature type="transmembrane region" description="Helical" evidence="8">
    <location>
        <begin position="108"/>
        <end position="127"/>
    </location>
</feature>
<sequence>MTEMIADTLALPGFVWVLAVTMVAGVVYGFAGFGAALVYMPIATAFVPVEMAIAAFGVTALASLVSVVPRAWGQADRPNVVLMIVVATLALPLGIAILRLNDVTTMRWAVLAVTTLTLVALVLGWRYKAVPTRTARVSVAAATGVVGGATGLVGPIMVLFQLSGQEGVARARANTLVFLTVTGLLTVPLMAMQGLLTVEAVVLGLLLIVPYGIASRVGQALFDPGRQVLYRRVAYVIIAVAIIMGLPVFGG</sequence>
<comment type="similarity">
    <text evidence="2 8">Belongs to the 4-toluene sulfonate uptake permease (TSUP) (TC 2.A.102) family.</text>
</comment>
<dbReference type="RefSeq" id="WP_076626495.1">
    <property type="nucleotide sequence ID" value="NZ_CP019312.1"/>
</dbReference>
<evidence type="ECO:0000256" key="2">
    <source>
        <dbReference type="ARBA" id="ARBA00009142"/>
    </source>
</evidence>
<feature type="transmembrane region" description="Helical" evidence="8">
    <location>
        <begin position="51"/>
        <end position="68"/>
    </location>
</feature>
<feature type="transmembrane region" description="Helical" evidence="8">
    <location>
        <begin position="195"/>
        <end position="213"/>
    </location>
</feature>
<dbReference type="InterPro" id="IPR002781">
    <property type="entry name" value="TM_pro_TauE-like"/>
</dbReference>
<keyword evidence="7 8" id="KW-0472">Membrane</keyword>
<keyword evidence="3" id="KW-0813">Transport</keyword>
<accession>A0A1P8MRE7</accession>
<evidence type="ECO:0000313" key="10">
    <source>
        <dbReference type="Proteomes" id="UP000186336"/>
    </source>
</evidence>
<evidence type="ECO:0000256" key="3">
    <source>
        <dbReference type="ARBA" id="ARBA00022448"/>
    </source>
</evidence>
<keyword evidence="6 8" id="KW-1133">Transmembrane helix</keyword>
<dbReference type="OrthoDB" id="9795324at2"/>
<dbReference type="EMBL" id="CP019312">
    <property type="protein sequence ID" value="APX10628.1"/>
    <property type="molecule type" value="Genomic_DNA"/>
</dbReference>
<evidence type="ECO:0000313" key="9">
    <source>
        <dbReference type="EMBL" id="APX10628.1"/>
    </source>
</evidence>
<evidence type="ECO:0000256" key="1">
    <source>
        <dbReference type="ARBA" id="ARBA00004651"/>
    </source>
</evidence>
<protein>
    <recommendedName>
        <fullName evidence="8">Probable membrane transporter protein</fullName>
    </recommendedName>
</protein>
<dbReference type="GO" id="GO:0005886">
    <property type="term" value="C:plasma membrane"/>
    <property type="evidence" value="ECO:0007669"/>
    <property type="project" value="UniProtKB-SubCell"/>
</dbReference>
<name>A0A1P8MRE7_9RHOB</name>
<evidence type="ECO:0000256" key="4">
    <source>
        <dbReference type="ARBA" id="ARBA00022475"/>
    </source>
</evidence>
<dbReference type="KEGG" id="tom:BWR18_02135"/>
<evidence type="ECO:0000256" key="5">
    <source>
        <dbReference type="ARBA" id="ARBA00022692"/>
    </source>
</evidence>
<evidence type="ECO:0000256" key="8">
    <source>
        <dbReference type="RuleBase" id="RU363041"/>
    </source>
</evidence>
<dbReference type="Pfam" id="PF01925">
    <property type="entry name" value="TauE"/>
    <property type="match status" value="1"/>
</dbReference>
<keyword evidence="5 8" id="KW-0812">Transmembrane</keyword>
<keyword evidence="10" id="KW-1185">Reference proteome</keyword>
<feature type="transmembrane region" description="Helical" evidence="8">
    <location>
        <begin position="139"/>
        <end position="160"/>
    </location>
</feature>
<comment type="subcellular location">
    <subcellularLocation>
        <location evidence="1 8">Cell membrane</location>
        <topology evidence="1 8">Multi-pass membrane protein</topology>
    </subcellularLocation>
</comment>
<evidence type="ECO:0000256" key="7">
    <source>
        <dbReference type="ARBA" id="ARBA00023136"/>
    </source>
</evidence>
<feature type="transmembrane region" description="Helical" evidence="8">
    <location>
        <begin position="233"/>
        <end position="250"/>
    </location>
</feature>
<keyword evidence="4 8" id="KW-1003">Cell membrane</keyword>
<proteinExistence type="inferred from homology"/>
<evidence type="ECO:0000256" key="6">
    <source>
        <dbReference type="ARBA" id="ARBA00022989"/>
    </source>
</evidence>
<dbReference type="PANTHER" id="PTHR30269:SF37">
    <property type="entry name" value="MEMBRANE TRANSPORTER PROTEIN"/>
    <property type="match status" value="1"/>
</dbReference>
<reference evidence="9 10" key="1">
    <citation type="submission" date="2017-01" db="EMBL/GenBank/DDBJ databases">
        <title>Complete genome of Tateyamaria omphalii DOK1-4 isolated from seawater in Dokdo.</title>
        <authorList>
            <person name="Kim J.H."/>
            <person name="Chi W.-J."/>
        </authorList>
    </citation>
    <scope>NUCLEOTIDE SEQUENCE [LARGE SCALE GENOMIC DNA]</scope>
    <source>
        <strain evidence="9 10">DOK1-4</strain>
    </source>
</reference>
<dbReference type="PANTHER" id="PTHR30269">
    <property type="entry name" value="TRANSMEMBRANE PROTEIN YFCA"/>
    <property type="match status" value="1"/>
</dbReference>
<organism evidence="9 10">
    <name type="scientific">Tateyamaria omphalii</name>
    <dbReference type="NCBI Taxonomy" id="299262"/>
    <lineage>
        <taxon>Bacteria</taxon>
        <taxon>Pseudomonadati</taxon>
        <taxon>Pseudomonadota</taxon>
        <taxon>Alphaproteobacteria</taxon>
        <taxon>Rhodobacterales</taxon>
        <taxon>Roseobacteraceae</taxon>
        <taxon>Tateyamaria</taxon>
    </lineage>
</organism>
<gene>
    <name evidence="9" type="ORF">BWR18_02135</name>
</gene>
<dbReference type="InterPro" id="IPR052017">
    <property type="entry name" value="TSUP"/>
</dbReference>